<dbReference type="PROSITE" id="PS00518">
    <property type="entry name" value="ZF_RING_1"/>
    <property type="match status" value="1"/>
</dbReference>
<dbReference type="InterPro" id="IPR017907">
    <property type="entry name" value="Znf_RING_CS"/>
</dbReference>
<accession>A0A024UIE6</accession>
<dbReference type="PROSITE" id="PS50178">
    <property type="entry name" value="ZF_FYVE"/>
    <property type="match status" value="2"/>
</dbReference>
<dbReference type="VEuPathDB" id="FungiDB:H310_03372"/>
<dbReference type="STRING" id="157072.A0A024UIE6"/>
<dbReference type="OrthoDB" id="957735at2759"/>
<feature type="region of interest" description="Disordered" evidence="5">
    <location>
        <begin position="162"/>
        <end position="198"/>
    </location>
</feature>
<feature type="domain" description="FYVE-type" evidence="6">
    <location>
        <begin position="218"/>
        <end position="279"/>
    </location>
</feature>
<dbReference type="InterPro" id="IPR052113">
    <property type="entry name" value="FYVE-type_Zinc_Finger"/>
</dbReference>
<reference evidence="7" key="1">
    <citation type="submission" date="2013-12" db="EMBL/GenBank/DDBJ databases">
        <title>The Genome Sequence of Aphanomyces invadans NJM9701.</title>
        <authorList>
            <consortium name="The Broad Institute Genomics Platform"/>
            <person name="Russ C."/>
            <person name="Tyler B."/>
            <person name="van West P."/>
            <person name="Dieguez-Uribeondo J."/>
            <person name="Young S.K."/>
            <person name="Zeng Q."/>
            <person name="Gargeya S."/>
            <person name="Fitzgerald M."/>
            <person name="Abouelleil A."/>
            <person name="Alvarado L."/>
            <person name="Chapman S.B."/>
            <person name="Gainer-Dewar J."/>
            <person name="Goldberg J."/>
            <person name="Griggs A."/>
            <person name="Gujja S."/>
            <person name="Hansen M."/>
            <person name="Howarth C."/>
            <person name="Imamovic A."/>
            <person name="Ireland A."/>
            <person name="Larimer J."/>
            <person name="McCowan C."/>
            <person name="Murphy C."/>
            <person name="Pearson M."/>
            <person name="Poon T.W."/>
            <person name="Priest M."/>
            <person name="Roberts A."/>
            <person name="Saif S."/>
            <person name="Shea T."/>
            <person name="Sykes S."/>
            <person name="Wortman J."/>
            <person name="Nusbaum C."/>
            <person name="Birren B."/>
        </authorList>
    </citation>
    <scope>NUCLEOTIDE SEQUENCE [LARGE SCALE GENOMIC DNA]</scope>
    <source>
        <strain evidence="7">NJM9701</strain>
    </source>
</reference>
<dbReference type="SMART" id="SM00064">
    <property type="entry name" value="FYVE"/>
    <property type="match status" value="2"/>
</dbReference>
<evidence type="ECO:0000259" key="6">
    <source>
        <dbReference type="PROSITE" id="PS50178"/>
    </source>
</evidence>
<keyword evidence="2 4" id="KW-0863">Zinc-finger</keyword>
<dbReference type="RefSeq" id="XP_008865424.1">
    <property type="nucleotide sequence ID" value="XM_008867202.1"/>
</dbReference>
<evidence type="ECO:0000256" key="5">
    <source>
        <dbReference type="SAM" id="MobiDB-lite"/>
    </source>
</evidence>
<dbReference type="InterPro" id="IPR011011">
    <property type="entry name" value="Znf_FYVE_PHD"/>
</dbReference>
<evidence type="ECO:0000256" key="4">
    <source>
        <dbReference type="PROSITE-ProRule" id="PRU00091"/>
    </source>
</evidence>
<protein>
    <recommendedName>
        <fullName evidence="6">FYVE-type domain-containing protein</fullName>
    </recommendedName>
</protein>
<dbReference type="Pfam" id="PF01363">
    <property type="entry name" value="FYVE"/>
    <property type="match status" value="2"/>
</dbReference>
<feature type="compositionally biased region" description="Low complexity" evidence="5">
    <location>
        <begin position="167"/>
        <end position="178"/>
    </location>
</feature>
<dbReference type="GO" id="GO:0008270">
    <property type="term" value="F:zinc ion binding"/>
    <property type="evidence" value="ECO:0007669"/>
    <property type="project" value="UniProtKB-KW"/>
</dbReference>
<sequence>MFRHDQIGDLVLQVSSTATQARDLTGSSTQDIVAPMSSPRKLSASVTATSRLSADFVDDVANEGCDDVHISVEDLKDQNRWTPSDACHSCRCCGDDFSLFQTKHHCRACGHVICLECVVKRPVVLPMAGRTVIKFCKNCVHSKKEQGSSSAMQATRVMEPAAALEASNSSQSHGSTHSGRSDTRIAGEGTTHSRGFESGKVPVLPYRALMHPDDWAPDSTRKECVVCHVKFSLFGKRRHHCRVCGEIMCKDCTAMREAILPRVGVAEVRVCLVCVPHPTEVP</sequence>
<dbReference type="InterPro" id="IPR017455">
    <property type="entry name" value="Znf_FYVE-rel"/>
</dbReference>
<dbReference type="InterPro" id="IPR013083">
    <property type="entry name" value="Znf_RING/FYVE/PHD"/>
</dbReference>
<evidence type="ECO:0000256" key="1">
    <source>
        <dbReference type="ARBA" id="ARBA00022723"/>
    </source>
</evidence>
<dbReference type="CDD" id="cd00065">
    <property type="entry name" value="FYVE_like_SF"/>
    <property type="match status" value="1"/>
</dbReference>
<evidence type="ECO:0000256" key="3">
    <source>
        <dbReference type="ARBA" id="ARBA00022833"/>
    </source>
</evidence>
<proteinExistence type="predicted"/>
<dbReference type="GeneID" id="20080422"/>
<gene>
    <name evidence="7" type="ORF">H310_03372</name>
</gene>
<dbReference type="Gene3D" id="3.30.40.10">
    <property type="entry name" value="Zinc/RING finger domain, C3HC4 (zinc finger)"/>
    <property type="match status" value="2"/>
</dbReference>
<name>A0A024UIE6_9STRA</name>
<dbReference type="SUPFAM" id="SSF57903">
    <property type="entry name" value="FYVE/PHD zinc finger"/>
    <property type="match status" value="2"/>
</dbReference>
<dbReference type="PANTHER" id="PTHR39490">
    <property type="entry name" value="ARRESTIN DOMAIN-CONTAINING PROTEIN D"/>
    <property type="match status" value="1"/>
</dbReference>
<keyword evidence="3" id="KW-0862">Zinc</keyword>
<organism evidence="7">
    <name type="scientific">Aphanomyces invadans</name>
    <dbReference type="NCBI Taxonomy" id="157072"/>
    <lineage>
        <taxon>Eukaryota</taxon>
        <taxon>Sar</taxon>
        <taxon>Stramenopiles</taxon>
        <taxon>Oomycota</taxon>
        <taxon>Saprolegniomycetes</taxon>
        <taxon>Saprolegniales</taxon>
        <taxon>Verrucalvaceae</taxon>
        <taxon>Aphanomyces</taxon>
    </lineage>
</organism>
<feature type="domain" description="FYVE-type" evidence="6">
    <location>
        <begin position="84"/>
        <end position="144"/>
    </location>
</feature>
<evidence type="ECO:0000313" key="7">
    <source>
        <dbReference type="EMBL" id="ETW05647.1"/>
    </source>
</evidence>
<dbReference type="InterPro" id="IPR000306">
    <property type="entry name" value="Znf_FYVE"/>
</dbReference>
<dbReference type="eggNOG" id="KOG1818">
    <property type="taxonomic scope" value="Eukaryota"/>
</dbReference>
<dbReference type="AlphaFoldDB" id="A0A024UIE6"/>
<evidence type="ECO:0000256" key="2">
    <source>
        <dbReference type="ARBA" id="ARBA00022771"/>
    </source>
</evidence>
<dbReference type="EMBL" id="KI913956">
    <property type="protein sequence ID" value="ETW05647.1"/>
    <property type="molecule type" value="Genomic_DNA"/>
</dbReference>
<dbReference type="PANTHER" id="PTHR39490:SF8">
    <property type="entry name" value="ZINC FINGER FYVE DOMAIN-CONTAINING PROTEIN 21"/>
    <property type="match status" value="1"/>
</dbReference>
<keyword evidence="1" id="KW-0479">Metal-binding</keyword>